<organism evidence="2">
    <name type="scientific">marine sediment metagenome</name>
    <dbReference type="NCBI Taxonomy" id="412755"/>
    <lineage>
        <taxon>unclassified sequences</taxon>
        <taxon>metagenomes</taxon>
        <taxon>ecological metagenomes</taxon>
    </lineage>
</organism>
<dbReference type="EMBL" id="BARS01027668">
    <property type="protein sequence ID" value="GAG00277.1"/>
    <property type="molecule type" value="Genomic_DNA"/>
</dbReference>
<name>X0ULV2_9ZZZZ</name>
<protein>
    <submittedName>
        <fullName evidence="2">Uncharacterized protein</fullName>
    </submittedName>
</protein>
<feature type="non-terminal residue" evidence="2">
    <location>
        <position position="265"/>
    </location>
</feature>
<dbReference type="AlphaFoldDB" id="X0ULV2"/>
<evidence type="ECO:0000256" key="1">
    <source>
        <dbReference type="SAM" id="MobiDB-lite"/>
    </source>
</evidence>
<sequence length="265" mass="30091">AEVIGDPITELKAYKSFARSMLMERTIARGESAEYPNPIDRDEIYTYWLGKNGKIESCRVETAMSEFHPHLISTENIQISLEEYLASKYDFIPEYRGLLGELLDKREDYHLIQLIDAVGEANGLKVTCAGSFTWAKFKEGWLNSDPYFNAKYLLIGSNAYFQIIEWVDANNNPMFTRETREDFIRRGIVGTVGGATCIRINGQLNINGTKTDIFDSDVAYLVASKEELGYIVNRQLPSGGRRYTQTSPFLPTQDKQNPEKGRIQA</sequence>
<evidence type="ECO:0000313" key="2">
    <source>
        <dbReference type="EMBL" id="GAG00277.1"/>
    </source>
</evidence>
<gene>
    <name evidence="2" type="ORF">S01H1_43432</name>
</gene>
<feature type="compositionally biased region" description="Polar residues" evidence="1">
    <location>
        <begin position="243"/>
        <end position="255"/>
    </location>
</feature>
<comment type="caution">
    <text evidence="2">The sequence shown here is derived from an EMBL/GenBank/DDBJ whole genome shotgun (WGS) entry which is preliminary data.</text>
</comment>
<feature type="compositionally biased region" description="Basic and acidic residues" evidence="1">
    <location>
        <begin position="256"/>
        <end position="265"/>
    </location>
</feature>
<proteinExistence type="predicted"/>
<reference evidence="2" key="1">
    <citation type="journal article" date="2014" name="Front. Microbiol.">
        <title>High frequency of phylogenetically diverse reductive dehalogenase-homologous genes in deep subseafloor sedimentary metagenomes.</title>
        <authorList>
            <person name="Kawai M."/>
            <person name="Futagami T."/>
            <person name="Toyoda A."/>
            <person name="Takaki Y."/>
            <person name="Nishi S."/>
            <person name="Hori S."/>
            <person name="Arai W."/>
            <person name="Tsubouchi T."/>
            <person name="Morono Y."/>
            <person name="Uchiyama I."/>
            <person name="Ito T."/>
            <person name="Fujiyama A."/>
            <person name="Inagaki F."/>
            <person name="Takami H."/>
        </authorList>
    </citation>
    <scope>NUCLEOTIDE SEQUENCE</scope>
    <source>
        <strain evidence="2">Expedition CK06-06</strain>
    </source>
</reference>
<feature type="non-terminal residue" evidence="2">
    <location>
        <position position="1"/>
    </location>
</feature>
<accession>X0ULV2</accession>
<feature type="region of interest" description="Disordered" evidence="1">
    <location>
        <begin position="239"/>
        <end position="265"/>
    </location>
</feature>